<dbReference type="Proteomes" id="UP000737171">
    <property type="component" value="Unassembled WGS sequence"/>
</dbReference>
<evidence type="ECO:0000259" key="1">
    <source>
        <dbReference type="Pfam" id="PF13439"/>
    </source>
</evidence>
<proteinExistence type="predicted"/>
<accession>A0ABX2EBN1</accession>
<dbReference type="Pfam" id="PF13439">
    <property type="entry name" value="Glyco_transf_4"/>
    <property type="match status" value="1"/>
</dbReference>
<name>A0ABX2EBN1_9BURK</name>
<dbReference type="RefSeq" id="WP_173121657.1">
    <property type="nucleotide sequence ID" value="NZ_JABRWJ010000002.1"/>
</dbReference>
<evidence type="ECO:0000313" key="3">
    <source>
        <dbReference type="Proteomes" id="UP000737171"/>
    </source>
</evidence>
<sequence>MKKLLMIAYHFPPLAGSSGIQRTLRFVQHLPRHGWQPLVLSTRPEAYERTADDLMREVPEGTVVRRAWALDTARHLSIGGRYLEAMARPDRWISWRYAAVRAGMQLIREHRPDAIWSTYPIATAHVIGATLQRRSGLPWIADFRDPMAQPGYPSDPKTWAAFKRIEATALRQARLCLYTTPSAAQSHRALYPDAAERIRLLENGYDEEAFAAAARQVAPAPTDGGPRVLLHSGIVYPGDRDPSQLIAALRLLHDAGRIRPGSLTVRFRAAVHDDLLRELTQRHGVEAYVELCPAVGYADALAEMMRVDGLLVLQASSCNEQVPAKLYEYLRAGRPILCLSDPAGDTAGVMRDAGIAPMARLDSAPEIAALIERCLDGGGPALLPTAAAVAAASREGRARQLAAWLDAL</sequence>
<evidence type="ECO:0000313" key="2">
    <source>
        <dbReference type="EMBL" id="NRF66529.1"/>
    </source>
</evidence>
<dbReference type="EMBL" id="JABRWJ010000002">
    <property type="protein sequence ID" value="NRF66529.1"/>
    <property type="molecule type" value="Genomic_DNA"/>
</dbReference>
<organism evidence="2 3">
    <name type="scientific">Pseudaquabacterium terrae</name>
    <dbReference type="NCBI Taxonomy" id="2732868"/>
    <lineage>
        <taxon>Bacteria</taxon>
        <taxon>Pseudomonadati</taxon>
        <taxon>Pseudomonadota</taxon>
        <taxon>Betaproteobacteria</taxon>
        <taxon>Burkholderiales</taxon>
        <taxon>Sphaerotilaceae</taxon>
        <taxon>Pseudaquabacterium</taxon>
    </lineage>
</organism>
<comment type="caution">
    <text evidence="2">The sequence shown here is derived from an EMBL/GenBank/DDBJ whole genome shotgun (WGS) entry which is preliminary data.</text>
</comment>
<gene>
    <name evidence="2" type="ORF">HLB44_06005</name>
</gene>
<keyword evidence="3" id="KW-1185">Reference proteome</keyword>
<feature type="domain" description="Glycosyltransferase subfamily 4-like N-terminal" evidence="1">
    <location>
        <begin position="23"/>
        <end position="208"/>
    </location>
</feature>
<reference evidence="2 3" key="1">
    <citation type="submission" date="2020-05" db="EMBL/GenBank/DDBJ databases">
        <title>Aquincola sp. isolate from soil.</title>
        <authorList>
            <person name="Han J."/>
            <person name="Kim D.-U."/>
        </authorList>
    </citation>
    <scope>NUCLEOTIDE SEQUENCE [LARGE SCALE GENOMIC DNA]</scope>
    <source>
        <strain evidence="2 3">S2</strain>
    </source>
</reference>
<dbReference type="Gene3D" id="3.40.50.2000">
    <property type="entry name" value="Glycogen Phosphorylase B"/>
    <property type="match status" value="1"/>
</dbReference>
<protein>
    <submittedName>
        <fullName evidence="2">Glycosyltransferase</fullName>
    </submittedName>
</protein>
<dbReference type="InterPro" id="IPR028098">
    <property type="entry name" value="Glyco_trans_4-like_N"/>
</dbReference>
<dbReference type="SUPFAM" id="SSF53756">
    <property type="entry name" value="UDP-Glycosyltransferase/glycogen phosphorylase"/>
    <property type="match status" value="1"/>
</dbReference>